<dbReference type="GO" id="GO:0006351">
    <property type="term" value="P:DNA-templated transcription"/>
    <property type="evidence" value="ECO:0007669"/>
    <property type="project" value="InterPro"/>
</dbReference>
<evidence type="ECO:0000256" key="4">
    <source>
        <dbReference type="ARBA" id="ARBA00023163"/>
    </source>
</evidence>
<evidence type="ECO:0000256" key="6">
    <source>
        <dbReference type="SAM" id="MobiDB-lite"/>
    </source>
</evidence>
<gene>
    <name evidence="8" type="ORF">ASPBRDRAFT_51430</name>
</gene>
<feature type="region of interest" description="Disordered" evidence="6">
    <location>
        <begin position="1"/>
        <end position="78"/>
    </location>
</feature>
<dbReference type="SMART" id="SM00066">
    <property type="entry name" value="GAL4"/>
    <property type="match status" value="1"/>
</dbReference>
<dbReference type="GO" id="GO:0000981">
    <property type="term" value="F:DNA-binding transcription factor activity, RNA polymerase II-specific"/>
    <property type="evidence" value="ECO:0007669"/>
    <property type="project" value="InterPro"/>
</dbReference>
<protein>
    <recommendedName>
        <fullName evidence="7">Zn(2)-C6 fungal-type domain-containing protein</fullName>
    </recommendedName>
</protein>
<evidence type="ECO:0000313" key="8">
    <source>
        <dbReference type="EMBL" id="OJJ75716.1"/>
    </source>
</evidence>
<feature type="compositionally biased region" description="Polar residues" evidence="6">
    <location>
        <begin position="144"/>
        <end position="164"/>
    </location>
</feature>
<keyword evidence="1" id="KW-0479">Metal-binding</keyword>
<organism evidence="8 9">
    <name type="scientific">Aspergillus brasiliensis (strain CBS 101740 / IMI 381727 / IBT 21946)</name>
    <dbReference type="NCBI Taxonomy" id="767769"/>
    <lineage>
        <taxon>Eukaryota</taxon>
        <taxon>Fungi</taxon>
        <taxon>Dikarya</taxon>
        <taxon>Ascomycota</taxon>
        <taxon>Pezizomycotina</taxon>
        <taxon>Eurotiomycetes</taxon>
        <taxon>Eurotiomycetidae</taxon>
        <taxon>Eurotiales</taxon>
        <taxon>Aspergillaceae</taxon>
        <taxon>Aspergillus</taxon>
        <taxon>Aspergillus subgen. Circumdati</taxon>
    </lineage>
</organism>
<dbReference type="SUPFAM" id="SSF57701">
    <property type="entry name" value="Zn2/Cys6 DNA-binding domain"/>
    <property type="match status" value="1"/>
</dbReference>
<dbReference type="InterPro" id="IPR001138">
    <property type="entry name" value="Zn2Cys6_DnaBD"/>
</dbReference>
<dbReference type="Proteomes" id="UP000184499">
    <property type="component" value="Unassembled WGS sequence"/>
</dbReference>
<evidence type="ECO:0000259" key="7">
    <source>
        <dbReference type="SMART" id="SM00066"/>
    </source>
</evidence>
<dbReference type="GO" id="GO:0008270">
    <property type="term" value="F:zinc ion binding"/>
    <property type="evidence" value="ECO:0007669"/>
    <property type="project" value="InterPro"/>
</dbReference>
<feature type="compositionally biased region" description="Low complexity" evidence="6">
    <location>
        <begin position="36"/>
        <end position="53"/>
    </location>
</feature>
<dbReference type="GO" id="GO:0001080">
    <property type="term" value="P:nitrogen catabolite activation of transcription from RNA polymerase II promoter"/>
    <property type="evidence" value="ECO:0007669"/>
    <property type="project" value="TreeGrafter"/>
</dbReference>
<keyword evidence="3" id="KW-0238">DNA-binding</keyword>
<feature type="compositionally biased region" description="Polar residues" evidence="6">
    <location>
        <begin position="701"/>
        <end position="712"/>
    </location>
</feature>
<feature type="domain" description="Zn(2)-C6 fungal-type" evidence="7">
    <location>
        <begin position="74"/>
        <end position="120"/>
    </location>
</feature>
<reference evidence="9" key="1">
    <citation type="journal article" date="2017" name="Genome Biol.">
        <title>Comparative genomics reveals high biological diversity and specific adaptations in the industrially and medically important fungal genus Aspergillus.</title>
        <authorList>
            <person name="de Vries R.P."/>
            <person name="Riley R."/>
            <person name="Wiebenga A."/>
            <person name="Aguilar-Osorio G."/>
            <person name="Amillis S."/>
            <person name="Uchima C.A."/>
            <person name="Anderluh G."/>
            <person name="Asadollahi M."/>
            <person name="Askin M."/>
            <person name="Barry K."/>
            <person name="Battaglia E."/>
            <person name="Bayram O."/>
            <person name="Benocci T."/>
            <person name="Braus-Stromeyer S.A."/>
            <person name="Caldana C."/>
            <person name="Canovas D."/>
            <person name="Cerqueira G.C."/>
            <person name="Chen F."/>
            <person name="Chen W."/>
            <person name="Choi C."/>
            <person name="Clum A."/>
            <person name="Dos Santos R.A."/>
            <person name="Damasio A.R."/>
            <person name="Diallinas G."/>
            <person name="Emri T."/>
            <person name="Fekete E."/>
            <person name="Flipphi M."/>
            <person name="Freyberg S."/>
            <person name="Gallo A."/>
            <person name="Gournas C."/>
            <person name="Habgood R."/>
            <person name="Hainaut M."/>
            <person name="Harispe M.L."/>
            <person name="Henrissat B."/>
            <person name="Hilden K.S."/>
            <person name="Hope R."/>
            <person name="Hossain A."/>
            <person name="Karabika E."/>
            <person name="Karaffa L."/>
            <person name="Karanyi Z."/>
            <person name="Krasevec N."/>
            <person name="Kuo A."/>
            <person name="Kusch H."/>
            <person name="LaButti K."/>
            <person name="Lagendijk E.L."/>
            <person name="Lapidus A."/>
            <person name="Levasseur A."/>
            <person name="Lindquist E."/>
            <person name="Lipzen A."/>
            <person name="Logrieco A.F."/>
            <person name="MacCabe A."/>
            <person name="Maekelae M.R."/>
            <person name="Malavazi I."/>
            <person name="Melin P."/>
            <person name="Meyer V."/>
            <person name="Mielnichuk N."/>
            <person name="Miskei M."/>
            <person name="Molnar A.P."/>
            <person name="Mule G."/>
            <person name="Ngan C.Y."/>
            <person name="Orejas M."/>
            <person name="Orosz E."/>
            <person name="Ouedraogo J.P."/>
            <person name="Overkamp K.M."/>
            <person name="Park H.-S."/>
            <person name="Perrone G."/>
            <person name="Piumi F."/>
            <person name="Punt P.J."/>
            <person name="Ram A.F."/>
            <person name="Ramon A."/>
            <person name="Rauscher S."/>
            <person name="Record E."/>
            <person name="Riano-Pachon D.M."/>
            <person name="Robert V."/>
            <person name="Roehrig J."/>
            <person name="Ruller R."/>
            <person name="Salamov A."/>
            <person name="Salih N.S."/>
            <person name="Samson R.A."/>
            <person name="Sandor E."/>
            <person name="Sanguinetti M."/>
            <person name="Schuetze T."/>
            <person name="Sepcic K."/>
            <person name="Shelest E."/>
            <person name="Sherlock G."/>
            <person name="Sophianopoulou V."/>
            <person name="Squina F.M."/>
            <person name="Sun H."/>
            <person name="Susca A."/>
            <person name="Todd R.B."/>
            <person name="Tsang A."/>
            <person name="Unkles S.E."/>
            <person name="van de Wiele N."/>
            <person name="van Rossen-Uffink D."/>
            <person name="Oliveira J.V."/>
            <person name="Vesth T.C."/>
            <person name="Visser J."/>
            <person name="Yu J.-H."/>
            <person name="Zhou M."/>
            <person name="Andersen M.R."/>
            <person name="Archer D.B."/>
            <person name="Baker S.E."/>
            <person name="Benoit I."/>
            <person name="Brakhage A.A."/>
            <person name="Braus G.H."/>
            <person name="Fischer R."/>
            <person name="Frisvad J.C."/>
            <person name="Goldman G.H."/>
            <person name="Houbraken J."/>
            <person name="Oakley B."/>
            <person name="Pocsi I."/>
            <person name="Scazzocchio C."/>
            <person name="Seiboth B."/>
            <person name="vanKuyk P.A."/>
            <person name="Wortman J."/>
            <person name="Dyer P.S."/>
            <person name="Grigoriev I.V."/>
        </authorList>
    </citation>
    <scope>NUCLEOTIDE SEQUENCE [LARGE SCALE GENOMIC DNA]</scope>
    <source>
        <strain evidence="9">CBS 101740 / IMI 381727 / IBT 21946</strain>
    </source>
</reference>
<dbReference type="PANTHER" id="PTHR31668">
    <property type="entry name" value="GLUCOSE TRANSPORT TRANSCRIPTION REGULATOR RGT1-RELATED-RELATED"/>
    <property type="match status" value="1"/>
</dbReference>
<dbReference type="VEuPathDB" id="FungiDB:ASPBRDRAFT_51430"/>
<dbReference type="InterPro" id="IPR050797">
    <property type="entry name" value="Carb_Metab_Trans_Reg"/>
</dbReference>
<evidence type="ECO:0000256" key="5">
    <source>
        <dbReference type="ARBA" id="ARBA00023242"/>
    </source>
</evidence>
<name>A0A1L9UVS3_ASPBC</name>
<evidence type="ECO:0000256" key="2">
    <source>
        <dbReference type="ARBA" id="ARBA00023015"/>
    </source>
</evidence>
<feature type="compositionally biased region" description="Polar residues" evidence="6">
    <location>
        <begin position="1"/>
        <end position="24"/>
    </location>
</feature>
<dbReference type="AlphaFoldDB" id="A0A1L9UVS3"/>
<feature type="compositionally biased region" description="Polar residues" evidence="6">
    <location>
        <begin position="54"/>
        <end position="65"/>
    </location>
</feature>
<feature type="region of interest" description="Disordered" evidence="6">
    <location>
        <begin position="687"/>
        <end position="718"/>
    </location>
</feature>
<dbReference type="CDD" id="cd12148">
    <property type="entry name" value="fungal_TF_MHR"/>
    <property type="match status" value="1"/>
</dbReference>
<keyword evidence="9" id="KW-1185">Reference proteome</keyword>
<dbReference type="InterPro" id="IPR036864">
    <property type="entry name" value="Zn2-C6_fun-type_DNA-bd_sf"/>
</dbReference>
<dbReference type="EMBL" id="KV878680">
    <property type="protein sequence ID" value="OJJ75716.1"/>
    <property type="molecule type" value="Genomic_DNA"/>
</dbReference>
<dbReference type="InterPro" id="IPR007219">
    <property type="entry name" value="XnlR_reg_dom"/>
</dbReference>
<dbReference type="STRING" id="767769.A0A1L9UVS3"/>
<dbReference type="GO" id="GO:0005634">
    <property type="term" value="C:nucleus"/>
    <property type="evidence" value="ECO:0007669"/>
    <property type="project" value="TreeGrafter"/>
</dbReference>
<sequence length="718" mass="79004">MAAVITLQSSSTTGPAAAFQQSPASDHHQLLRPRVQQQSQSQPQPSHAPQPGSISTPQSPASSIGTLPRVTASGRDAPSCDACVRRKSRCAINEMINKCYSCDFHRQDCTFTLSVTSRPGTADVTSKKRKLDDAEAEEVESPKRQSTTTLPPASNKPDSSSRPALNTHHLLTPAFWFQSTQHIGLTTELEPALLEFLPLDQNNEGCVASSRVRKFGDDGTFMRVVNSHADSPQSATLDAIESLVAPYGSTLVEKFFEHVHPSFPILMEDSFRQSYRARTGLTPLLLSAVYVLALKFVDVGPQSVRRPDAGRLESTALKLLTESLPYASMSTVQAGLLLMQRSNLATAALNAQLVTAGFELGLHQDCSNWRMETWEKGLRKRLAWALYMQDKWSALVHGRPSHVVSSNWMVQDLVEQDFTDAFSGTSTHDDAPVGHGPLSFCHMVALTTILSDILDRFYTLQAIEEFKTAGANRTRMILERAKPAQIRLKEWFGRLPTQLKMESGGDIFETVNEDNSRNGALHLSYFATEITLHRCIVRSLSQDTADAYLSHICRSAAKTRLISAMDFVNRLRPMHLRSFWPAAARTNFALIGSFGVLLRVTAPTKEESEFYRLRLCEYRWTLSVSKKDAEFLEFALESLDSATNLDHYVPEKPGIDELMTSAAKPTINVSRSGANAQLEDSMVELEQGGGTSSVISGLASPATSISDDSVQEASIPPI</sequence>
<dbReference type="OMA" id="IAINWWD"/>
<accession>A0A1L9UVS3</accession>
<dbReference type="GeneID" id="93579209"/>
<dbReference type="Pfam" id="PF04082">
    <property type="entry name" value="Fungal_trans"/>
    <property type="match status" value="1"/>
</dbReference>
<evidence type="ECO:0000256" key="1">
    <source>
        <dbReference type="ARBA" id="ARBA00022723"/>
    </source>
</evidence>
<dbReference type="PANTHER" id="PTHR31668:SF4">
    <property type="entry name" value="TRANSCRIPTIONAL ACTIVATOR PROTEIN DAL81"/>
    <property type="match status" value="1"/>
</dbReference>
<dbReference type="OrthoDB" id="2264294at2759"/>
<evidence type="ECO:0000256" key="3">
    <source>
        <dbReference type="ARBA" id="ARBA00023125"/>
    </source>
</evidence>
<dbReference type="GO" id="GO:0003677">
    <property type="term" value="F:DNA binding"/>
    <property type="evidence" value="ECO:0007669"/>
    <property type="project" value="UniProtKB-KW"/>
</dbReference>
<keyword evidence="4" id="KW-0804">Transcription</keyword>
<proteinExistence type="predicted"/>
<keyword evidence="5" id="KW-0539">Nucleus</keyword>
<keyword evidence="2" id="KW-0805">Transcription regulation</keyword>
<feature type="region of interest" description="Disordered" evidence="6">
    <location>
        <begin position="116"/>
        <end position="164"/>
    </location>
</feature>
<evidence type="ECO:0000313" key="9">
    <source>
        <dbReference type="Proteomes" id="UP000184499"/>
    </source>
</evidence>
<dbReference type="RefSeq" id="XP_067482963.1">
    <property type="nucleotide sequence ID" value="XM_067626721.1"/>
</dbReference>
<dbReference type="CDD" id="cd00067">
    <property type="entry name" value="GAL4"/>
    <property type="match status" value="1"/>
</dbReference>